<evidence type="ECO:0000313" key="2">
    <source>
        <dbReference type="EMBL" id="KVE23810.1"/>
    </source>
</evidence>
<feature type="region of interest" description="Disordered" evidence="1">
    <location>
        <begin position="1"/>
        <end position="22"/>
    </location>
</feature>
<dbReference type="RefSeq" id="WP_059520168.1">
    <property type="nucleotide sequence ID" value="NZ_LOWA01000056.1"/>
</dbReference>
<gene>
    <name evidence="2" type="ORF">WS67_21530</name>
</gene>
<dbReference type="Proteomes" id="UP000062788">
    <property type="component" value="Unassembled WGS sequence"/>
</dbReference>
<organism evidence="2 3">
    <name type="scientific">Burkholderia singularis</name>
    <dbReference type="NCBI Taxonomy" id="1503053"/>
    <lineage>
        <taxon>Bacteria</taxon>
        <taxon>Pseudomonadati</taxon>
        <taxon>Pseudomonadota</taxon>
        <taxon>Betaproteobacteria</taxon>
        <taxon>Burkholderiales</taxon>
        <taxon>Burkholderiaceae</taxon>
        <taxon>Burkholderia</taxon>
        <taxon>pseudomallei group</taxon>
    </lineage>
</organism>
<keyword evidence="3" id="KW-1185">Reference proteome</keyword>
<protein>
    <submittedName>
        <fullName evidence="2">Uncharacterized protein</fullName>
    </submittedName>
</protein>
<dbReference type="EMBL" id="LOWA01000056">
    <property type="protein sequence ID" value="KVE23810.1"/>
    <property type="molecule type" value="Genomic_DNA"/>
</dbReference>
<evidence type="ECO:0000313" key="3">
    <source>
        <dbReference type="Proteomes" id="UP000062788"/>
    </source>
</evidence>
<evidence type="ECO:0000256" key="1">
    <source>
        <dbReference type="SAM" id="MobiDB-lite"/>
    </source>
</evidence>
<accession>A0A103DW46</accession>
<name>A0A103DW46_9BURK</name>
<dbReference type="AlphaFoldDB" id="A0A103DW46"/>
<comment type="caution">
    <text evidence="2">The sequence shown here is derived from an EMBL/GenBank/DDBJ whole genome shotgun (WGS) entry which is preliminary data.</text>
</comment>
<reference evidence="2 3" key="1">
    <citation type="submission" date="2015-11" db="EMBL/GenBank/DDBJ databases">
        <title>Expanding the genomic diversity of Burkholderia species for the development of highly accurate diagnostics.</title>
        <authorList>
            <person name="Sahl J."/>
            <person name="Keim P."/>
            <person name="Wagner D."/>
        </authorList>
    </citation>
    <scope>NUCLEOTIDE SEQUENCE [LARGE SCALE GENOMIC DNA]</scope>
    <source>
        <strain evidence="2 3">TSV85</strain>
    </source>
</reference>
<feature type="compositionally biased region" description="Basic and acidic residues" evidence="1">
    <location>
        <begin position="1"/>
        <end position="10"/>
    </location>
</feature>
<sequence>MQRIDSENPRCSRALGKRTRYGPTKFENDMSGIACIGTFTGSLAVPHLRAVACRFGTVVGNGRHRNLGRAHERCRKKNRLARLNVRRAIGWS</sequence>
<proteinExistence type="predicted"/>